<proteinExistence type="predicted"/>
<dbReference type="PANTHER" id="PTHR35936">
    <property type="entry name" value="MEMBRANE-BOUND LYTIC MUREIN TRANSGLYCOSYLASE F"/>
    <property type="match status" value="1"/>
</dbReference>
<dbReference type="InterPro" id="IPR001638">
    <property type="entry name" value="Solute-binding_3/MltF_N"/>
</dbReference>
<accession>A0ABX6FRE0</accession>
<evidence type="ECO:0000256" key="1">
    <source>
        <dbReference type="ARBA" id="ARBA00022729"/>
    </source>
</evidence>
<dbReference type="Gene3D" id="3.40.190.10">
    <property type="entry name" value="Periplasmic binding protein-like II"/>
    <property type="match status" value="2"/>
</dbReference>
<sequence>MARYATAPSTCRLSKACSARKRCGRSRPTWRIAVRSTDPRSPRRALVRWLAAAPLLACGIAPAYADWERISAGGSLKVAVYEDFAPFSNHGSGIDVALAQALARRLSLKLQLLPFPAGENLDDDLRNMVWKGHYLGYGPADVMLHVPVDRALLANDKVRIFAPYHVETVRLVRDAQTMPAFAGIDDLAGKRIGVEQVSLAAMLLLGEGNGRLRDNVHIFPSAALALQALREGRLDAVLANRSEIEAALRGDPHYPLAPLAFARLPRDGWAVGMAVRKDDTELARRLQAALNDMTASGELGAIFAAHGVQVARP</sequence>
<dbReference type="SUPFAM" id="SSF53850">
    <property type="entry name" value="Periplasmic binding protein-like II"/>
    <property type="match status" value="1"/>
</dbReference>
<keyword evidence="4" id="KW-1185">Reference proteome</keyword>
<keyword evidence="1" id="KW-0732">Signal</keyword>
<organism evidence="3 4">
    <name type="scientific">Pseudoduganella flava</name>
    <dbReference type="NCBI Taxonomy" id="871742"/>
    <lineage>
        <taxon>Bacteria</taxon>
        <taxon>Pseudomonadati</taxon>
        <taxon>Pseudomonadota</taxon>
        <taxon>Betaproteobacteria</taxon>
        <taxon>Burkholderiales</taxon>
        <taxon>Oxalobacteraceae</taxon>
        <taxon>Telluria group</taxon>
        <taxon>Pseudoduganella</taxon>
    </lineage>
</organism>
<dbReference type="EMBL" id="CP046904">
    <property type="protein sequence ID" value="QGZ40119.1"/>
    <property type="molecule type" value="Genomic_DNA"/>
</dbReference>
<evidence type="ECO:0000313" key="4">
    <source>
        <dbReference type="Proteomes" id="UP000437862"/>
    </source>
</evidence>
<name>A0ABX6FRE0_9BURK</name>
<gene>
    <name evidence="3" type="ORF">GO485_14350</name>
</gene>
<evidence type="ECO:0000313" key="3">
    <source>
        <dbReference type="EMBL" id="QGZ40119.1"/>
    </source>
</evidence>
<feature type="domain" description="Solute-binding protein family 3/N-terminal" evidence="2">
    <location>
        <begin position="75"/>
        <end position="310"/>
    </location>
</feature>
<dbReference type="PANTHER" id="PTHR35936:SF17">
    <property type="entry name" value="ARGININE-BINDING EXTRACELLULAR PROTEIN ARTP"/>
    <property type="match status" value="1"/>
</dbReference>
<dbReference type="SMART" id="SM00062">
    <property type="entry name" value="PBPb"/>
    <property type="match status" value="1"/>
</dbReference>
<reference evidence="3 4" key="1">
    <citation type="submission" date="2019-12" db="EMBL/GenBank/DDBJ databases">
        <title>Draft Genome Sequences of Six Type Strains of the Genus Massilia.</title>
        <authorList>
            <person name="Miess H."/>
            <person name="Frediansyah A."/>
            <person name="Goeker M."/>
            <person name="Gross H."/>
        </authorList>
    </citation>
    <scope>NUCLEOTIDE SEQUENCE [LARGE SCALE GENOMIC DNA]</scope>
    <source>
        <strain evidence="3 4">DSM 26639</strain>
    </source>
</reference>
<protein>
    <submittedName>
        <fullName evidence="3">Transporter substrate-binding domain-containing protein</fullName>
    </submittedName>
</protein>
<evidence type="ECO:0000259" key="2">
    <source>
        <dbReference type="SMART" id="SM00062"/>
    </source>
</evidence>
<dbReference type="Proteomes" id="UP000437862">
    <property type="component" value="Chromosome"/>
</dbReference>